<evidence type="ECO:0000313" key="1">
    <source>
        <dbReference type="EMBL" id="NJB69792.1"/>
    </source>
</evidence>
<organism evidence="1 2">
    <name type="scientific">Saonia flava</name>
    <dbReference type="NCBI Taxonomy" id="523696"/>
    <lineage>
        <taxon>Bacteria</taxon>
        <taxon>Pseudomonadati</taxon>
        <taxon>Bacteroidota</taxon>
        <taxon>Flavobacteriia</taxon>
        <taxon>Flavobacteriales</taxon>
        <taxon>Flavobacteriaceae</taxon>
        <taxon>Saonia</taxon>
    </lineage>
</organism>
<name>A0A846QTF5_9FLAO</name>
<accession>A0A846QTF5</accession>
<dbReference type="RefSeq" id="WP_262887086.1">
    <property type="nucleotide sequence ID" value="NZ_JAATJJ010000001.1"/>
</dbReference>
<gene>
    <name evidence="1" type="ORF">GGR42_000254</name>
</gene>
<reference evidence="1 2" key="1">
    <citation type="submission" date="2020-03" db="EMBL/GenBank/DDBJ databases">
        <title>Genomic Encyclopedia of Type Strains, Phase IV (KMG-IV): sequencing the most valuable type-strain genomes for metagenomic binning, comparative biology and taxonomic classification.</title>
        <authorList>
            <person name="Goeker M."/>
        </authorList>
    </citation>
    <scope>NUCLEOTIDE SEQUENCE [LARGE SCALE GENOMIC DNA]</scope>
    <source>
        <strain evidence="1 2">DSM 29762</strain>
    </source>
</reference>
<keyword evidence="2" id="KW-1185">Reference proteome</keyword>
<proteinExistence type="predicted"/>
<dbReference type="AlphaFoldDB" id="A0A846QTF5"/>
<dbReference type="Proteomes" id="UP000590442">
    <property type="component" value="Unassembled WGS sequence"/>
</dbReference>
<sequence length="41" mass="4932">MKTNKNQIIDTQYVYIKNEQVYFIKNNEEIPVIIDWMPVGT</sequence>
<comment type="caution">
    <text evidence="1">The sequence shown here is derived from an EMBL/GenBank/DDBJ whole genome shotgun (WGS) entry which is preliminary data.</text>
</comment>
<protein>
    <submittedName>
        <fullName evidence="1">Uncharacterized protein</fullName>
    </submittedName>
</protein>
<evidence type="ECO:0000313" key="2">
    <source>
        <dbReference type="Proteomes" id="UP000590442"/>
    </source>
</evidence>
<dbReference type="EMBL" id="JAATJJ010000001">
    <property type="protein sequence ID" value="NJB69792.1"/>
    <property type="molecule type" value="Genomic_DNA"/>
</dbReference>